<dbReference type="EMBL" id="BIFS01000002">
    <property type="protein sequence ID" value="GCE24470.1"/>
    <property type="molecule type" value="Genomic_DNA"/>
</dbReference>
<dbReference type="RefSeq" id="WP_126557666.1">
    <property type="nucleotide sequence ID" value="NZ_BIFS01000002.1"/>
</dbReference>
<organism evidence="3 4">
    <name type="scientific">Dictyobacter kobayashii</name>
    <dbReference type="NCBI Taxonomy" id="2014872"/>
    <lineage>
        <taxon>Bacteria</taxon>
        <taxon>Bacillati</taxon>
        <taxon>Chloroflexota</taxon>
        <taxon>Ktedonobacteria</taxon>
        <taxon>Ktedonobacterales</taxon>
        <taxon>Dictyobacteraceae</taxon>
        <taxon>Dictyobacter</taxon>
    </lineage>
</organism>
<evidence type="ECO:0000256" key="1">
    <source>
        <dbReference type="ARBA" id="ARBA00022679"/>
    </source>
</evidence>
<protein>
    <recommendedName>
        <fullName evidence="2">Adenylyltransferase AadA C-terminal domain-containing protein</fullName>
    </recommendedName>
</protein>
<dbReference type="Proteomes" id="UP000287188">
    <property type="component" value="Unassembled WGS sequence"/>
</dbReference>
<evidence type="ECO:0000313" key="3">
    <source>
        <dbReference type="EMBL" id="GCE24470.1"/>
    </source>
</evidence>
<proteinExistence type="predicted"/>
<comment type="caution">
    <text evidence="3">The sequence shown here is derived from an EMBL/GenBank/DDBJ whole genome shotgun (WGS) entry which is preliminary data.</text>
</comment>
<dbReference type="InterPro" id="IPR043519">
    <property type="entry name" value="NT_sf"/>
</dbReference>
<feature type="domain" description="Adenylyltransferase AadA C-terminal" evidence="2">
    <location>
        <begin position="156"/>
        <end position="246"/>
    </location>
</feature>
<dbReference type="OrthoDB" id="5643411at2"/>
<keyword evidence="4" id="KW-1185">Reference proteome</keyword>
<reference evidence="4" key="1">
    <citation type="submission" date="2018-12" db="EMBL/GenBank/DDBJ databases">
        <title>Tengunoibacter tsumagoiensis gen. nov., sp. nov., Dictyobacter kobayashii sp. nov., D. alpinus sp. nov., and D. joshuensis sp. nov. and description of Dictyobacteraceae fam. nov. within the order Ktedonobacterales isolated from Tengu-no-mugimeshi.</title>
        <authorList>
            <person name="Wang C.M."/>
            <person name="Zheng Y."/>
            <person name="Sakai Y."/>
            <person name="Toyoda A."/>
            <person name="Minakuchi Y."/>
            <person name="Abe K."/>
            <person name="Yokota A."/>
            <person name="Yabe S."/>
        </authorList>
    </citation>
    <scope>NUCLEOTIDE SEQUENCE [LARGE SCALE GENOMIC DNA]</scope>
    <source>
        <strain evidence="4">Uno11</strain>
    </source>
</reference>
<evidence type="ECO:0000259" key="2">
    <source>
        <dbReference type="Pfam" id="PF13427"/>
    </source>
</evidence>
<dbReference type="Pfam" id="PF13427">
    <property type="entry name" value="AadA_C"/>
    <property type="match status" value="1"/>
</dbReference>
<evidence type="ECO:0000313" key="4">
    <source>
        <dbReference type="Proteomes" id="UP000287188"/>
    </source>
</evidence>
<dbReference type="SUPFAM" id="SSF81301">
    <property type="entry name" value="Nucleotidyltransferase"/>
    <property type="match status" value="1"/>
</dbReference>
<dbReference type="AlphaFoldDB" id="A0A402AZE1"/>
<dbReference type="InterPro" id="IPR025184">
    <property type="entry name" value="AadA_C"/>
</dbReference>
<name>A0A402AZE1_9CHLR</name>
<keyword evidence="1" id="KW-0808">Transferase</keyword>
<gene>
    <name evidence="3" type="ORF">KDK_82700</name>
</gene>
<dbReference type="GO" id="GO:0016740">
    <property type="term" value="F:transferase activity"/>
    <property type="evidence" value="ECO:0007669"/>
    <property type="project" value="UniProtKB-KW"/>
</dbReference>
<sequence>MSVDPDRRWHTLPPEIQAYALQVVQSLQGYLHEDLIGVYFVGSAALGGFIPGRSDIDIQGVCARQLGQEEKEQIVSLLAHPSLPCPTRGCEFVLYCQEKVAHPAPDAGFELNLNSGPHMPFHVTYGPQAEPAHWFIFDRLIAREHGISIFGPAAHTVFGVIPRTWALNALLTSLRWHIEHDESGYSSVLNACRGWRFAEEHQLSSKTAAVAWAKAHGVDNDLLQQALALRAGTTNKPLDHKKVNQLLNMIEEKVEQIQ</sequence>
<accession>A0A402AZE1</accession>